<keyword evidence="2" id="KW-1185">Reference proteome</keyword>
<accession>A0A9Q0H8H8</accession>
<dbReference type="AlphaFoldDB" id="A0A9Q0H8H8"/>
<reference evidence="1" key="1">
    <citation type="journal article" date="2023" name="Plant J.">
        <title>The genome of the king protea, Protea cynaroides.</title>
        <authorList>
            <person name="Chang J."/>
            <person name="Duong T.A."/>
            <person name="Schoeman C."/>
            <person name="Ma X."/>
            <person name="Roodt D."/>
            <person name="Barker N."/>
            <person name="Li Z."/>
            <person name="Van de Peer Y."/>
            <person name="Mizrachi E."/>
        </authorList>
    </citation>
    <scope>NUCLEOTIDE SEQUENCE</scope>
    <source>
        <tissue evidence="1">Young leaves</tissue>
    </source>
</reference>
<dbReference type="Proteomes" id="UP001141806">
    <property type="component" value="Unassembled WGS sequence"/>
</dbReference>
<proteinExistence type="predicted"/>
<evidence type="ECO:0000313" key="1">
    <source>
        <dbReference type="EMBL" id="KAJ4959109.1"/>
    </source>
</evidence>
<name>A0A9Q0H8H8_9MAGN</name>
<dbReference type="OrthoDB" id="550575at2759"/>
<comment type="caution">
    <text evidence="1">The sequence shown here is derived from an EMBL/GenBank/DDBJ whole genome shotgun (WGS) entry which is preliminary data.</text>
</comment>
<organism evidence="1 2">
    <name type="scientific">Protea cynaroides</name>
    <dbReference type="NCBI Taxonomy" id="273540"/>
    <lineage>
        <taxon>Eukaryota</taxon>
        <taxon>Viridiplantae</taxon>
        <taxon>Streptophyta</taxon>
        <taxon>Embryophyta</taxon>
        <taxon>Tracheophyta</taxon>
        <taxon>Spermatophyta</taxon>
        <taxon>Magnoliopsida</taxon>
        <taxon>Proteales</taxon>
        <taxon>Proteaceae</taxon>
        <taxon>Protea</taxon>
    </lineage>
</organism>
<dbReference type="EMBL" id="JAMYWD010000010">
    <property type="protein sequence ID" value="KAJ4959109.1"/>
    <property type="molecule type" value="Genomic_DNA"/>
</dbReference>
<evidence type="ECO:0000313" key="2">
    <source>
        <dbReference type="Proteomes" id="UP001141806"/>
    </source>
</evidence>
<gene>
    <name evidence="1" type="ORF">NE237_026220</name>
</gene>
<protein>
    <submittedName>
        <fullName evidence="1">Uncharacterized protein</fullName>
    </submittedName>
</protein>
<sequence length="241" mass="26434">MQESCIPTFDDSINAIVTFKSKLLLFFFISAGKENYLLDYSALFGFGNAVSTSTISSTPVMKPLSFSFSTASIYSNNFTPASFASTLFPSQAATLSAATPSVPLFESKLVHVSTILHPSQKDYEFLPRDALYAEYCSQCCYGEGVVKCCRGVEGLELRRCMDLSLRGISSCKNLQIMKLIGIEYGLYGSVVSEAQSSKHFVKQLSIKLLFLECQPFGFSFASHCKYPVGLSFPVSRISGYA</sequence>